<proteinExistence type="predicted"/>
<organism evidence="1">
    <name type="scientific">uncultured Thermomicrobiales bacterium</name>
    <dbReference type="NCBI Taxonomy" id="1645740"/>
    <lineage>
        <taxon>Bacteria</taxon>
        <taxon>Pseudomonadati</taxon>
        <taxon>Thermomicrobiota</taxon>
        <taxon>Thermomicrobia</taxon>
        <taxon>Thermomicrobiales</taxon>
        <taxon>environmental samples</taxon>
    </lineage>
</organism>
<name>A0A6J4VRY5_9BACT</name>
<protein>
    <submittedName>
        <fullName evidence="1">Uncharacterized protein</fullName>
    </submittedName>
</protein>
<reference evidence="1" key="1">
    <citation type="submission" date="2020-02" db="EMBL/GenBank/DDBJ databases">
        <authorList>
            <person name="Meier V. D."/>
        </authorList>
    </citation>
    <scope>NUCLEOTIDE SEQUENCE</scope>
    <source>
        <strain evidence="1">AVDCRST_MAG18</strain>
    </source>
</reference>
<accession>A0A6J4VRY5</accession>
<sequence length="38" mass="3924">MGRLAARLAAATDVRVIRTPDRGGGCDGISQLIVSLGR</sequence>
<dbReference type="EMBL" id="CADCWN010000319">
    <property type="protein sequence ID" value="CAA9587009.1"/>
    <property type="molecule type" value="Genomic_DNA"/>
</dbReference>
<dbReference type="AlphaFoldDB" id="A0A6J4VRY5"/>
<gene>
    <name evidence="1" type="ORF">AVDCRST_MAG18-4028</name>
</gene>
<evidence type="ECO:0000313" key="1">
    <source>
        <dbReference type="EMBL" id="CAA9587009.1"/>
    </source>
</evidence>